<keyword evidence="7" id="KW-1185">Reference proteome</keyword>
<evidence type="ECO:0000256" key="4">
    <source>
        <dbReference type="SAM" id="Phobius"/>
    </source>
</evidence>
<comment type="caution">
    <text evidence="6">The sequence shown here is derived from an EMBL/GenBank/DDBJ whole genome shotgun (WGS) entry which is preliminary data.</text>
</comment>
<proteinExistence type="predicted"/>
<reference evidence="6" key="1">
    <citation type="submission" date="2022-12" db="EMBL/GenBank/DDBJ databases">
        <authorList>
            <person name="Brejova B."/>
        </authorList>
    </citation>
    <scope>NUCLEOTIDE SEQUENCE</scope>
</reference>
<sequence length="331" mass="36938">MAVIYLDGNSESTSTSLLIFTTTKTLPMTTTTISDEDTTVWEQTTISTNVLTSRMVTVLKAKPTTTSSTELPKPTETEPLPTETTESIEEPSSTSFTIQSTSDLPTNYNFGNISGTTSSNGLQVGVAVGIPIAIFVIIFICLGVWYFIRFKKGKNIITANSHDEETTLSEKPYPIVFSPGAYMKEPYKQQAPPPPEPQTKLNRLSQMFNFPIRGNYRMSVITPVLLKKFNLGKKDDEDTVKAQSIPKVEPPLPSFKLPPVAGSELSTSSYYEQSIYTVIKSYTRRLGDELSINLHDKCIILEKHSDGWCKIRMIYDYKEGLVPKMCLQKIE</sequence>
<dbReference type="OrthoDB" id="5340910at2759"/>
<dbReference type="Gene3D" id="2.30.30.40">
    <property type="entry name" value="SH3 Domains"/>
    <property type="match status" value="1"/>
</dbReference>
<feature type="transmembrane region" description="Helical" evidence="4">
    <location>
        <begin position="124"/>
        <end position="148"/>
    </location>
</feature>
<feature type="compositionally biased region" description="Low complexity" evidence="3">
    <location>
        <begin position="63"/>
        <end position="95"/>
    </location>
</feature>
<dbReference type="InterPro" id="IPR001452">
    <property type="entry name" value="SH3_domain"/>
</dbReference>
<keyword evidence="4" id="KW-1133">Transmembrane helix</keyword>
<evidence type="ECO:0000256" key="2">
    <source>
        <dbReference type="PROSITE-ProRule" id="PRU00192"/>
    </source>
</evidence>
<organism evidence="6 7">
    <name type="scientific">Candida verbasci</name>
    <dbReference type="NCBI Taxonomy" id="1227364"/>
    <lineage>
        <taxon>Eukaryota</taxon>
        <taxon>Fungi</taxon>
        <taxon>Dikarya</taxon>
        <taxon>Ascomycota</taxon>
        <taxon>Saccharomycotina</taxon>
        <taxon>Pichiomycetes</taxon>
        <taxon>Debaryomycetaceae</taxon>
        <taxon>Candida/Lodderomyces clade</taxon>
        <taxon>Candida</taxon>
    </lineage>
</organism>
<evidence type="ECO:0000256" key="3">
    <source>
        <dbReference type="SAM" id="MobiDB-lite"/>
    </source>
</evidence>
<name>A0A9W4TVF1_9ASCO</name>
<feature type="domain" description="SH3" evidence="5">
    <location>
        <begin position="271"/>
        <end position="331"/>
    </location>
</feature>
<dbReference type="GO" id="GO:0030447">
    <property type="term" value="P:filamentous growth"/>
    <property type="evidence" value="ECO:0007669"/>
    <property type="project" value="UniProtKB-ARBA"/>
</dbReference>
<dbReference type="InterPro" id="IPR036028">
    <property type="entry name" value="SH3-like_dom_sf"/>
</dbReference>
<dbReference type="Proteomes" id="UP001152885">
    <property type="component" value="Unassembled WGS sequence"/>
</dbReference>
<dbReference type="SUPFAM" id="SSF50044">
    <property type="entry name" value="SH3-domain"/>
    <property type="match status" value="1"/>
</dbReference>
<dbReference type="EMBL" id="CANTUO010000001">
    <property type="protein sequence ID" value="CAI5757271.1"/>
    <property type="molecule type" value="Genomic_DNA"/>
</dbReference>
<evidence type="ECO:0000313" key="7">
    <source>
        <dbReference type="Proteomes" id="UP001152885"/>
    </source>
</evidence>
<evidence type="ECO:0000256" key="1">
    <source>
        <dbReference type="ARBA" id="ARBA00022443"/>
    </source>
</evidence>
<protein>
    <recommendedName>
        <fullName evidence="5">SH3 domain-containing protein</fullName>
    </recommendedName>
</protein>
<dbReference type="SMART" id="SM00326">
    <property type="entry name" value="SH3"/>
    <property type="match status" value="1"/>
</dbReference>
<dbReference type="AlphaFoldDB" id="A0A9W4TVF1"/>
<evidence type="ECO:0000313" key="6">
    <source>
        <dbReference type="EMBL" id="CAI5757271.1"/>
    </source>
</evidence>
<dbReference type="Pfam" id="PF00018">
    <property type="entry name" value="SH3_1"/>
    <property type="match status" value="1"/>
</dbReference>
<keyword evidence="1 2" id="KW-0728">SH3 domain</keyword>
<evidence type="ECO:0000259" key="5">
    <source>
        <dbReference type="PROSITE" id="PS50002"/>
    </source>
</evidence>
<dbReference type="PROSITE" id="PS50002">
    <property type="entry name" value="SH3"/>
    <property type="match status" value="1"/>
</dbReference>
<gene>
    <name evidence="6" type="ORF">CANVERA_P1788</name>
</gene>
<accession>A0A9W4TVF1</accession>
<keyword evidence="4" id="KW-0472">Membrane</keyword>
<keyword evidence="4" id="KW-0812">Transmembrane</keyword>
<feature type="region of interest" description="Disordered" evidence="3">
    <location>
        <begin position="63"/>
        <end position="99"/>
    </location>
</feature>